<feature type="compositionally biased region" description="Basic and acidic residues" evidence="8">
    <location>
        <begin position="704"/>
        <end position="727"/>
    </location>
</feature>
<dbReference type="PANTHER" id="PTHR24223:SF464">
    <property type="entry name" value="ABC-TYPE TRANSPORTER CICA"/>
    <property type="match status" value="1"/>
</dbReference>
<dbReference type="InterPro" id="IPR011527">
    <property type="entry name" value="ABC1_TM_dom"/>
</dbReference>
<keyword evidence="4" id="KW-0547">Nucleotide-binding</keyword>
<dbReference type="SUPFAM" id="SSF90123">
    <property type="entry name" value="ABC transporter transmembrane region"/>
    <property type="match status" value="2"/>
</dbReference>
<keyword evidence="5" id="KW-0067">ATP-binding</keyword>
<dbReference type="InterPro" id="IPR050173">
    <property type="entry name" value="ABC_transporter_C-like"/>
</dbReference>
<feature type="transmembrane region" description="Helical" evidence="9">
    <location>
        <begin position="968"/>
        <end position="989"/>
    </location>
</feature>
<reference evidence="12" key="1">
    <citation type="journal article" date="2020" name="Stud. Mycol.">
        <title>101 Dothideomycetes genomes: a test case for predicting lifestyles and emergence of pathogens.</title>
        <authorList>
            <person name="Haridas S."/>
            <person name="Albert R."/>
            <person name="Binder M."/>
            <person name="Bloem J."/>
            <person name="Labutti K."/>
            <person name="Salamov A."/>
            <person name="Andreopoulos B."/>
            <person name="Baker S."/>
            <person name="Barry K."/>
            <person name="Bills G."/>
            <person name="Bluhm B."/>
            <person name="Cannon C."/>
            <person name="Castanera R."/>
            <person name="Culley D."/>
            <person name="Daum C."/>
            <person name="Ezra D."/>
            <person name="Gonzalez J."/>
            <person name="Henrissat B."/>
            <person name="Kuo A."/>
            <person name="Liang C."/>
            <person name="Lipzen A."/>
            <person name="Lutzoni F."/>
            <person name="Magnuson J."/>
            <person name="Mondo S."/>
            <person name="Nolan M."/>
            <person name="Ohm R."/>
            <person name="Pangilinan J."/>
            <person name="Park H.-J."/>
            <person name="Ramirez L."/>
            <person name="Alfaro M."/>
            <person name="Sun H."/>
            <person name="Tritt A."/>
            <person name="Yoshinaga Y."/>
            <person name="Zwiers L.-H."/>
            <person name="Turgeon B."/>
            <person name="Goodwin S."/>
            <person name="Spatafora J."/>
            <person name="Crous P."/>
            <person name="Grigoriev I."/>
        </authorList>
    </citation>
    <scope>NUCLEOTIDE SEQUENCE</scope>
    <source>
        <strain evidence="12">CBS 175.79</strain>
    </source>
</reference>
<dbReference type="Gene3D" id="3.40.50.300">
    <property type="entry name" value="P-loop containing nucleotide triphosphate hydrolases"/>
    <property type="match status" value="2"/>
</dbReference>
<evidence type="ECO:0000313" key="13">
    <source>
        <dbReference type="Proteomes" id="UP000799778"/>
    </source>
</evidence>
<dbReference type="InterPro" id="IPR017871">
    <property type="entry name" value="ABC_transporter-like_CS"/>
</dbReference>
<keyword evidence="7 9" id="KW-0472">Membrane</keyword>
<dbReference type="InterPro" id="IPR003439">
    <property type="entry name" value="ABC_transporter-like_ATP-bd"/>
</dbReference>
<dbReference type="Pfam" id="PF00005">
    <property type="entry name" value="ABC_tran"/>
    <property type="match status" value="2"/>
</dbReference>
<feature type="transmembrane region" description="Helical" evidence="9">
    <location>
        <begin position="114"/>
        <end position="138"/>
    </location>
</feature>
<feature type="transmembrane region" description="Helical" evidence="9">
    <location>
        <begin position="349"/>
        <end position="369"/>
    </location>
</feature>
<dbReference type="SMART" id="SM00382">
    <property type="entry name" value="AAA"/>
    <property type="match status" value="2"/>
</dbReference>
<keyword evidence="2" id="KW-0813">Transport</keyword>
<dbReference type="PROSITE" id="PS00211">
    <property type="entry name" value="ABC_TRANSPORTER_1"/>
    <property type="match status" value="2"/>
</dbReference>
<feature type="domain" description="ABC transporter" evidence="10">
    <location>
        <begin position="1063"/>
        <end position="1296"/>
    </location>
</feature>
<keyword evidence="6 9" id="KW-1133">Transmembrane helix</keyword>
<dbReference type="GO" id="GO:0016887">
    <property type="term" value="F:ATP hydrolysis activity"/>
    <property type="evidence" value="ECO:0007669"/>
    <property type="project" value="InterPro"/>
</dbReference>
<keyword evidence="13" id="KW-1185">Reference proteome</keyword>
<feature type="compositionally biased region" description="Basic and acidic residues" evidence="8">
    <location>
        <begin position="468"/>
        <end position="477"/>
    </location>
</feature>
<feature type="transmembrane region" description="Helical" evidence="9">
    <location>
        <begin position="381"/>
        <end position="403"/>
    </location>
</feature>
<dbReference type="RefSeq" id="XP_033389449.1">
    <property type="nucleotide sequence ID" value="XM_033529778.1"/>
</dbReference>
<feature type="domain" description="ABC transmembrane type-1" evidence="11">
    <location>
        <begin position="115"/>
        <end position="407"/>
    </location>
</feature>
<feature type="transmembrane region" description="Helical" evidence="9">
    <location>
        <begin position="237"/>
        <end position="261"/>
    </location>
</feature>
<dbReference type="GO" id="GO:0016020">
    <property type="term" value="C:membrane"/>
    <property type="evidence" value="ECO:0007669"/>
    <property type="project" value="UniProtKB-SubCell"/>
</dbReference>
<evidence type="ECO:0000256" key="8">
    <source>
        <dbReference type="SAM" id="MobiDB-lite"/>
    </source>
</evidence>
<dbReference type="SUPFAM" id="SSF52540">
    <property type="entry name" value="P-loop containing nucleoside triphosphate hydrolases"/>
    <property type="match status" value="2"/>
</dbReference>
<evidence type="ECO:0000256" key="2">
    <source>
        <dbReference type="ARBA" id="ARBA00022448"/>
    </source>
</evidence>
<dbReference type="OrthoDB" id="6500128at2759"/>
<proteinExistence type="predicted"/>
<evidence type="ECO:0000256" key="3">
    <source>
        <dbReference type="ARBA" id="ARBA00022692"/>
    </source>
</evidence>
<dbReference type="FunFam" id="1.20.1560.10:FF:000010">
    <property type="entry name" value="Multidrug resistance-associated ABC transporter"/>
    <property type="match status" value="1"/>
</dbReference>
<feature type="transmembrane region" description="Helical" evidence="9">
    <location>
        <begin position="877"/>
        <end position="902"/>
    </location>
</feature>
<name>A0A6A5Y8G7_9PLEO</name>
<dbReference type="CDD" id="cd03244">
    <property type="entry name" value="ABCC_MRP_domain2"/>
    <property type="match status" value="1"/>
</dbReference>
<dbReference type="Pfam" id="PF00664">
    <property type="entry name" value="ABC_membrane"/>
    <property type="match status" value="2"/>
</dbReference>
<evidence type="ECO:0000256" key="5">
    <source>
        <dbReference type="ARBA" id="ARBA00022840"/>
    </source>
</evidence>
<gene>
    <name evidence="12" type="ORF">BU24DRAFT_429930</name>
</gene>
<feature type="region of interest" description="Disordered" evidence="8">
    <location>
        <begin position="446"/>
        <end position="477"/>
    </location>
</feature>
<feature type="transmembrane region" description="Helical" evidence="9">
    <location>
        <begin position="158"/>
        <end position="178"/>
    </location>
</feature>
<evidence type="ECO:0000256" key="7">
    <source>
        <dbReference type="ARBA" id="ARBA00023136"/>
    </source>
</evidence>
<evidence type="ECO:0000259" key="11">
    <source>
        <dbReference type="PROSITE" id="PS50929"/>
    </source>
</evidence>
<keyword evidence="3 9" id="KW-0812">Transmembrane</keyword>
<dbReference type="EMBL" id="ML978066">
    <property type="protein sequence ID" value="KAF2021110.1"/>
    <property type="molecule type" value="Genomic_DNA"/>
</dbReference>
<dbReference type="FunFam" id="3.40.50.300:FF:000997">
    <property type="entry name" value="Multidrug resistance-associated protein 1"/>
    <property type="match status" value="1"/>
</dbReference>
<evidence type="ECO:0000256" key="1">
    <source>
        <dbReference type="ARBA" id="ARBA00004141"/>
    </source>
</evidence>
<feature type="domain" description="ABC transporter" evidence="10">
    <location>
        <begin position="472"/>
        <end position="693"/>
    </location>
</feature>
<feature type="domain" description="ABC transmembrane type-1" evidence="11">
    <location>
        <begin position="764"/>
        <end position="1025"/>
    </location>
</feature>
<evidence type="ECO:0000256" key="9">
    <source>
        <dbReference type="SAM" id="Phobius"/>
    </source>
</evidence>
<comment type="subcellular location">
    <subcellularLocation>
        <location evidence="1">Membrane</location>
        <topology evidence="1">Multi-pass membrane protein</topology>
    </subcellularLocation>
</comment>
<dbReference type="InterPro" id="IPR003593">
    <property type="entry name" value="AAA+_ATPase"/>
</dbReference>
<protein>
    <submittedName>
        <fullName evidence="12">ABC multidrug transporter-like protein</fullName>
    </submittedName>
</protein>
<dbReference type="PROSITE" id="PS50929">
    <property type="entry name" value="ABC_TM1F"/>
    <property type="match status" value="2"/>
</dbReference>
<evidence type="ECO:0000313" key="12">
    <source>
        <dbReference type="EMBL" id="KAF2021110.1"/>
    </source>
</evidence>
<feature type="transmembrane region" description="Helical" evidence="9">
    <location>
        <begin position="267"/>
        <end position="284"/>
    </location>
</feature>
<dbReference type="InterPro" id="IPR027417">
    <property type="entry name" value="P-loop_NTPase"/>
</dbReference>
<feature type="transmembrane region" description="Helical" evidence="9">
    <location>
        <begin position="757"/>
        <end position="783"/>
    </location>
</feature>
<evidence type="ECO:0000256" key="4">
    <source>
        <dbReference type="ARBA" id="ARBA00022741"/>
    </source>
</evidence>
<dbReference type="InterPro" id="IPR036640">
    <property type="entry name" value="ABC1_TM_sf"/>
</dbReference>
<accession>A0A6A5Y8G7</accession>
<dbReference type="PANTHER" id="PTHR24223">
    <property type="entry name" value="ATP-BINDING CASSETTE SUB-FAMILY C"/>
    <property type="match status" value="1"/>
</dbReference>
<feature type="compositionally biased region" description="Polar residues" evidence="8">
    <location>
        <begin position="446"/>
        <end position="464"/>
    </location>
</feature>
<dbReference type="GO" id="GO:0005524">
    <property type="term" value="F:ATP binding"/>
    <property type="evidence" value="ECO:0007669"/>
    <property type="project" value="UniProtKB-KW"/>
</dbReference>
<evidence type="ECO:0000259" key="10">
    <source>
        <dbReference type="PROSITE" id="PS50893"/>
    </source>
</evidence>
<dbReference type="GO" id="GO:0140359">
    <property type="term" value="F:ABC-type transporter activity"/>
    <property type="evidence" value="ECO:0007669"/>
    <property type="project" value="InterPro"/>
</dbReference>
<organism evidence="12 13">
    <name type="scientific">Aaosphaeria arxii CBS 175.79</name>
    <dbReference type="NCBI Taxonomy" id="1450172"/>
    <lineage>
        <taxon>Eukaryota</taxon>
        <taxon>Fungi</taxon>
        <taxon>Dikarya</taxon>
        <taxon>Ascomycota</taxon>
        <taxon>Pezizomycotina</taxon>
        <taxon>Dothideomycetes</taxon>
        <taxon>Pleosporomycetidae</taxon>
        <taxon>Pleosporales</taxon>
        <taxon>Pleosporales incertae sedis</taxon>
        <taxon>Aaosphaeria</taxon>
    </lineage>
</organism>
<dbReference type="Proteomes" id="UP000799778">
    <property type="component" value="Unassembled WGS sequence"/>
</dbReference>
<feature type="transmembrane region" description="Helical" evidence="9">
    <location>
        <begin position="795"/>
        <end position="818"/>
    </location>
</feature>
<dbReference type="FunFam" id="3.40.50.300:FF:000565">
    <property type="entry name" value="ABC bile acid transporter"/>
    <property type="match status" value="1"/>
</dbReference>
<sequence>MAPESPAVDQSHEDFLFGASNGKPWHQNLNPLKWGPVPPNTANLLSKLHFGWVSSFMANGYRRNLETNDIWLVNPDRNVNTLSAPFHNSFQNRCAADSKRKLMIALYVTFKRDFWIGGICILISSLGQVMVPFTLRFLLTFVGDAYEASTNNRPGPPIGRGLGILFGIVLIQFIQSLSTNQFLYRGGMVGAQARGVLTTAIFEKSLRISARARAAGKGYSDGRIINLMSTDVARIDLAAGMLHMIWAAPMTILACLILLIINITYSAVAGFSLLVVSIPALTWATKSLAGRRKAISSISDSRISLVTEVLKSIRFVKYNAWESSFLSKLQGLRKKETILVAKLLTTRNAIYVISISTPVFAAMISFIVYSMTGHSLGVGPVFSSLALFNAVRIPLSLLPIVIGQMADAMACLKRIEDFLSAEEHEDKIEWDMRAEQGIQVQNASFTWEETPDNDQAPSKITGKQQGKKANEKSEMELEASKPPVFSIKDMNFSVGRNELLAVVGSVGSGKTSLLSALAGEMRKTDGNVIMGSWARAYCPQQAWIQNASVKDNILFGKPMDERWYETVKYACSLEADMKQFSAGEDTEIGERGINLSGGQRQRINLARAIYSQSEIVLLDDPLSAVDVHVGKHLFDQAICGLLKDKCRILATHQLHVLYKCDRILWLENGSIKALDTFDNLIAGNTDFQKMMESTVQEDGPAKSAPEEHAETKEETQKRVTKESSGLKKGQLVKEENKGEGHVSWAVYRAYIASSGHILLGLIPIFLLVVAQGANAIMGLWLGFWTSDRFHLSRDSYIAIYVALAVSQALLMFFFTASVSNLGSIASRRTLDKATEKVIRSPQSFHDTQPLGRIITRLSRDADVVDNQLPDALLIALLIYYFPYFAIALVPILALFLFATSYFRVTARTLKRHEAVLRSKLFARFSESVSGVSTIRAFGLQTTFTNTIRDAIDGMNAAYYLTKASERWLATRLDLVANMMVLTVGLLVVISRDAIHPSISGVLLAYLLSMIHVIQLVVRQLAEVQNGMNSMERLHEYATALETEREASEHTVETSPSWPERGEIVLQDVQMRYRPELPLVLNHLNLHVHGGQKIGIVGRTGAGKSSITQVLFRLVDLAGGRVIIDGVDLSTVALSELRSKVSIITQDPTLFKGTIRSNLDPFDQHPDMDLWDAVRKAGLLDDEKNKVQLDSTVEEAGANFSLGQRQLIALARALLHDSRIVVCDEATSSVDMDTDAKVQRAMSQAFAGKTVLTIAHRLKTIIDYDRVCVMDKGSVLEFGSPLELWEQGGVFKEMCAGNGIDRAHFGR</sequence>
<evidence type="ECO:0000256" key="6">
    <source>
        <dbReference type="ARBA" id="ARBA00022989"/>
    </source>
</evidence>
<dbReference type="PROSITE" id="PS50893">
    <property type="entry name" value="ABC_TRANSPORTER_2"/>
    <property type="match status" value="2"/>
</dbReference>
<dbReference type="GeneID" id="54287175"/>
<dbReference type="CDD" id="cd18597">
    <property type="entry name" value="ABC_6TM_YOR1_D1_like"/>
    <property type="match status" value="1"/>
</dbReference>
<dbReference type="Gene3D" id="1.20.1560.10">
    <property type="entry name" value="ABC transporter type 1, transmembrane domain"/>
    <property type="match status" value="2"/>
</dbReference>
<dbReference type="CDD" id="cd18606">
    <property type="entry name" value="ABC_6TM_YOR1_D2_like"/>
    <property type="match status" value="1"/>
</dbReference>
<feature type="transmembrane region" description="Helical" evidence="9">
    <location>
        <begin position="1001"/>
        <end position="1021"/>
    </location>
</feature>
<dbReference type="CDD" id="cd03250">
    <property type="entry name" value="ABCC_MRP_domain1"/>
    <property type="match status" value="1"/>
</dbReference>
<feature type="region of interest" description="Disordered" evidence="8">
    <location>
        <begin position="693"/>
        <end position="727"/>
    </location>
</feature>